<dbReference type="Proteomes" id="UP000242188">
    <property type="component" value="Unassembled WGS sequence"/>
</dbReference>
<dbReference type="Pfam" id="PF20180">
    <property type="entry name" value="UQCC2_CBP6"/>
    <property type="match status" value="1"/>
</dbReference>
<accession>A0A210QRF4</accession>
<keyword evidence="2" id="KW-0809">Transit peptide</keyword>
<evidence type="ECO:0000256" key="2">
    <source>
        <dbReference type="ARBA" id="ARBA00022946"/>
    </source>
</evidence>
<evidence type="ECO:0000256" key="5">
    <source>
        <dbReference type="ARBA" id="ARBA00031206"/>
    </source>
</evidence>
<dbReference type="EMBL" id="NEDP02002282">
    <property type="protein sequence ID" value="OWF51337.1"/>
    <property type="molecule type" value="Genomic_DNA"/>
</dbReference>
<comment type="subcellular location">
    <subcellularLocation>
        <location evidence="1">Mitochondrion matrix</location>
        <location evidence="1">Mitochondrion nucleoid</location>
    </subcellularLocation>
</comment>
<organism evidence="7 8">
    <name type="scientific">Mizuhopecten yessoensis</name>
    <name type="common">Japanese scallop</name>
    <name type="synonym">Patinopecten yessoensis</name>
    <dbReference type="NCBI Taxonomy" id="6573"/>
    <lineage>
        <taxon>Eukaryota</taxon>
        <taxon>Metazoa</taxon>
        <taxon>Spiralia</taxon>
        <taxon>Lophotrochozoa</taxon>
        <taxon>Mollusca</taxon>
        <taxon>Bivalvia</taxon>
        <taxon>Autobranchia</taxon>
        <taxon>Pteriomorphia</taxon>
        <taxon>Pectinida</taxon>
        <taxon>Pectinoidea</taxon>
        <taxon>Pectinidae</taxon>
        <taxon>Mizuhopecten</taxon>
    </lineage>
</organism>
<protein>
    <recommendedName>
        <fullName evidence="6">Mitochondrial nucleoid factor 1</fullName>
    </recommendedName>
    <alternativeName>
        <fullName evidence="5">Mitochondrial protein M19</fullName>
    </alternativeName>
</protein>
<dbReference type="STRING" id="6573.A0A210QRF4"/>
<evidence type="ECO:0000313" key="7">
    <source>
        <dbReference type="EMBL" id="OWF51337.1"/>
    </source>
</evidence>
<dbReference type="InterPro" id="IPR037698">
    <property type="entry name" value="UQCC2"/>
</dbReference>
<comment type="caution">
    <text evidence="7">The sequence shown here is derived from an EMBL/GenBank/DDBJ whole genome shotgun (WGS) entry which is preliminary data.</text>
</comment>
<dbReference type="PANTHER" id="PTHR34260">
    <property type="entry name" value="UBIQUINOL-CYTOCHROME-C REDUCTASE COMPLEX ASSEMBLY FACTOR 2"/>
    <property type="match status" value="1"/>
</dbReference>
<evidence type="ECO:0000313" key="8">
    <source>
        <dbReference type="Proteomes" id="UP000242188"/>
    </source>
</evidence>
<sequence>MAAPLSQKIRAFRRICKEWPLDPTKKDRDIAEFIRKKITYAFEKTEIAKVDEVKCYLEYISLERLNESFHLKKMHPRHRTEGTSGYNLETIKKLLSNESFELSHVVEQNVVSRNITLLKSYLFKPKKDVGC</sequence>
<reference evidence="7 8" key="1">
    <citation type="journal article" date="2017" name="Nat. Ecol. Evol.">
        <title>Scallop genome provides insights into evolution of bilaterian karyotype and development.</title>
        <authorList>
            <person name="Wang S."/>
            <person name="Zhang J."/>
            <person name="Jiao W."/>
            <person name="Li J."/>
            <person name="Xun X."/>
            <person name="Sun Y."/>
            <person name="Guo X."/>
            <person name="Huan P."/>
            <person name="Dong B."/>
            <person name="Zhang L."/>
            <person name="Hu X."/>
            <person name="Sun X."/>
            <person name="Wang J."/>
            <person name="Zhao C."/>
            <person name="Wang Y."/>
            <person name="Wang D."/>
            <person name="Huang X."/>
            <person name="Wang R."/>
            <person name="Lv J."/>
            <person name="Li Y."/>
            <person name="Zhang Z."/>
            <person name="Liu B."/>
            <person name="Lu W."/>
            <person name="Hui Y."/>
            <person name="Liang J."/>
            <person name="Zhou Z."/>
            <person name="Hou R."/>
            <person name="Li X."/>
            <person name="Liu Y."/>
            <person name="Li H."/>
            <person name="Ning X."/>
            <person name="Lin Y."/>
            <person name="Zhao L."/>
            <person name="Xing Q."/>
            <person name="Dou J."/>
            <person name="Li Y."/>
            <person name="Mao J."/>
            <person name="Guo H."/>
            <person name="Dou H."/>
            <person name="Li T."/>
            <person name="Mu C."/>
            <person name="Jiang W."/>
            <person name="Fu Q."/>
            <person name="Fu X."/>
            <person name="Miao Y."/>
            <person name="Liu J."/>
            <person name="Yu Q."/>
            <person name="Li R."/>
            <person name="Liao H."/>
            <person name="Li X."/>
            <person name="Kong Y."/>
            <person name="Jiang Z."/>
            <person name="Chourrout D."/>
            <person name="Li R."/>
            <person name="Bao Z."/>
        </authorList>
    </citation>
    <scope>NUCLEOTIDE SEQUENCE [LARGE SCALE GENOMIC DNA]</scope>
    <source>
        <strain evidence="7 8">PY_sf001</strain>
    </source>
</reference>
<evidence type="ECO:0000256" key="3">
    <source>
        <dbReference type="ARBA" id="ARBA00023128"/>
    </source>
</evidence>
<evidence type="ECO:0000256" key="1">
    <source>
        <dbReference type="ARBA" id="ARBA00004436"/>
    </source>
</evidence>
<dbReference type="PANTHER" id="PTHR34260:SF1">
    <property type="entry name" value="UBIQUINOL-CYTOCHROME-C REDUCTASE COMPLEX ASSEMBLY FACTOR 2"/>
    <property type="match status" value="1"/>
</dbReference>
<proteinExistence type="predicted"/>
<keyword evidence="4" id="KW-1135">Mitochondrion nucleoid</keyword>
<keyword evidence="3" id="KW-0496">Mitochondrion</keyword>
<dbReference type="GO" id="GO:0042645">
    <property type="term" value="C:mitochondrial nucleoid"/>
    <property type="evidence" value="ECO:0007669"/>
    <property type="project" value="UniProtKB-SubCell"/>
</dbReference>
<evidence type="ECO:0000256" key="4">
    <source>
        <dbReference type="ARBA" id="ARBA00023271"/>
    </source>
</evidence>
<dbReference type="AlphaFoldDB" id="A0A210QRF4"/>
<name>A0A210QRF4_MIZYE</name>
<keyword evidence="8" id="KW-1185">Reference proteome</keyword>
<gene>
    <name evidence="7" type="ORF">KP79_PYT09674</name>
</gene>
<dbReference type="GO" id="GO:0034551">
    <property type="term" value="P:mitochondrial respiratory chain complex III assembly"/>
    <property type="evidence" value="ECO:0007669"/>
    <property type="project" value="TreeGrafter"/>
</dbReference>
<evidence type="ECO:0000256" key="6">
    <source>
        <dbReference type="ARBA" id="ARBA00032983"/>
    </source>
</evidence>